<dbReference type="GO" id="GO:0003677">
    <property type="term" value="F:DNA binding"/>
    <property type="evidence" value="ECO:0007669"/>
    <property type="project" value="InterPro"/>
</dbReference>
<accession>A0A3E2MQV7</accession>
<dbReference type="AlphaFoldDB" id="A0A3E2MQV7"/>
<comment type="caution">
    <text evidence="2">The sequence shown here is derived from an EMBL/GenBank/DDBJ whole genome shotgun (WGS) entry which is preliminary data.</text>
</comment>
<evidence type="ECO:0000313" key="2">
    <source>
        <dbReference type="EMBL" id="RFZ35290.1"/>
    </source>
</evidence>
<organism evidence="2 3">
    <name type="scientific">Mycobacterium marinum</name>
    <dbReference type="NCBI Taxonomy" id="1781"/>
    <lineage>
        <taxon>Bacteria</taxon>
        <taxon>Bacillati</taxon>
        <taxon>Actinomycetota</taxon>
        <taxon>Actinomycetes</taxon>
        <taxon>Mycobacteriales</taxon>
        <taxon>Mycobacteriaceae</taxon>
        <taxon>Mycobacterium</taxon>
        <taxon>Mycobacterium ulcerans group</taxon>
    </lineage>
</organism>
<dbReference type="GO" id="GO:0004803">
    <property type="term" value="F:transposase activity"/>
    <property type="evidence" value="ECO:0007669"/>
    <property type="project" value="InterPro"/>
</dbReference>
<dbReference type="PANTHER" id="PTHR33055:SF16">
    <property type="entry name" value="TRANSPOSASE FOR INSERTION SEQUENCE ELEMENT IS1547"/>
    <property type="match status" value="1"/>
</dbReference>
<dbReference type="InterPro" id="IPR047650">
    <property type="entry name" value="Transpos_IS110"/>
</dbReference>
<dbReference type="Pfam" id="PF02371">
    <property type="entry name" value="Transposase_20"/>
    <property type="match status" value="1"/>
</dbReference>
<proteinExistence type="predicted"/>
<evidence type="ECO:0000313" key="3">
    <source>
        <dbReference type="Proteomes" id="UP000257451"/>
    </source>
</evidence>
<dbReference type="GO" id="GO:0006313">
    <property type="term" value="P:DNA transposition"/>
    <property type="evidence" value="ECO:0007669"/>
    <property type="project" value="InterPro"/>
</dbReference>
<dbReference type="Proteomes" id="UP000257451">
    <property type="component" value="Unassembled WGS sequence"/>
</dbReference>
<evidence type="ECO:0000259" key="1">
    <source>
        <dbReference type="Pfam" id="PF02371"/>
    </source>
</evidence>
<feature type="domain" description="Transposase IS116/IS110/IS902 C-terminal" evidence="1">
    <location>
        <begin position="21"/>
        <end position="102"/>
    </location>
</feature>
<protein>
    <submittedName>
        <fullName evidence="2">Transposase IS116/IS110/IS902 family protein</fullName>
    </submittedName>
</protein>
<dbReference type="RefSeq" id="WP_243703316.1">
    <property type="nucleotide sequence ID" value="NZ_PEDF01000170.1"/>
</dbReference>
<gene>
    <name evidence="2" type="ORF">DAVIS_04422</name>
</gene>
<dbReference type="InterPro" id="IPR003346">
    <property type="entry name" value="Transposase_20"/>
</dbReference>
<dbReference type="EMBL" id="PEDF01000170">
    <property type="protein sequence ID" value="RFZ35290.1"/>
    <property type="molecule type" value="Genomic_DNA"/>
</dbReference>
<sequence length="135" mass="14796">MQLQDNHQQLRTLANHAAPGLQELPGIGPVAAAIIVCAYSQAGRIRSEAAFAALGGVAPIPASSGNTTRHRLSRAGDRQLNRAFDIIVRTRMISDPTTRTYVARRTAEGMTTRETRRCLKRYVCRSVFRHLQAAA</sequence>
<name>A0A3E2MQV7_MYCMR</name>
<reference evidence="2 3" key="1">
    <citation type="journal article" date="2018" name="Sci. Rep.">
        <title>Extensive genomic diversity among Mycobacterium marinum strains revealed by whole genome sequencing.</title>
        <authorList>
            <person name="Das S."/>
            <person name="Pettersson B.M."/>
            <person name="Behra P.R."/>
            <person name="Mallick A."/>
            <person name="Cheramie M."/>
            <person name="Ramesh M."/>
            <person name="Shirreff L."/>
            <person name="DuCote T."/>
            <person name="Dasgupta S."/>
            <person name="Ennis D.G."/>
            <person name="Kirsebom L.A."/>
        </authorList>
    </citation>
    <scope>NUCLEOTIDE SEQUENCE [LARGE SCALE GENOMIC DNA]</scope>
    <source>
        <strain evidence="2 3">Davis1</strain>
    </source>
</reference>
<dbReference type="PANTHER" id="PTHR33055">
    <property type="entry name" value="TRANSPOSASE FOR INSERTION SEQUENCE ELEMENT IS1111A"/>
    <property type="match status" value="1"/>
</dbReference>